<evidence type="ECO:0000313" key="2">
    <source>
        <dbReference type="EMBL" id="PZO36157.1"/>
    </source>
</evidence>
<comment type="caution">
    <text evidence="2">The sequence shown here is derived from an EMBL/GenBank/DDBJ whole genome shotgun (WGS) entry which is preliminary data.</text>
</comment>
<evidence type="ECO:0000256" key="1">
    <source>
        <dbReference type="SAM" id="Phobius"/>
    </source>
</evidence>
<feature type="transmembrane region" description="Helical" evidence="1">
    <location>
        <begin position="55"/>
        <end position="79"/>
    </location>
</feature>
<feature type="transmembrane region" description="Helical" evidence="1">
    <location>
        <begin position="91"/>
        <end position="114"/>
    </location>
</feature>
<reference evidence="2 3" key="1">
    <citation type="submission" date="2018-04" db="EMBL/GenBank/DDBJ databases">
        <authorList>
            <person name="Go L.Y."/>
            <person name="Mitchell J.A."/>
        </authorList>
    </citation>
    <scope>NUCLEOTIDE SEQUENCE [LARGE SCALE GENOMIC DNA]</scope>
    <source>
        <strain evidence="2">ULC066bin1</strain>
    </source>
</reference>
<accession>A0A2W4VXZ2</accession>
<gene>
    <name evidence="2" type="ORF">DCF19_22275</name>
</gene>
<reference evidence="2 3" key="2">
    <citation type="submission" date="2018-06" db="EMBL/GenBank/DDBJ databases">
        <title>Metagenomic assembly of (sub)arctic Cyanobacteria and their associated microbiome from non-axenic cultures.</title>
        <authorList>
            <person name="Baurain D."/>
        </authorList>
    </citation>
    <scope>NUCLEOTIDE SEQUENCE [LARGE SCALE GENOMIC DNA]</scope>
    <source>
        <strain evidence="2">ULC066bin1</strain>
    </source>
</reference>
<feature type="transmembrane region" description="Helical" evidence="1">
    <location>
        <begin position="134"/>
        <end position="152"/>
    </location>
</feature>
<proteinExistence type="predicted"/>
<evidence type="ECO:0000313" key="3">
    <source>
        <dbReference type="Proteomes" id="UP000249467"/>
    </source>
</evidence>
<sequence length="162" mass="18418">MKKTPFFKRRLFLLGVSLSLYIMGLILPALAFEIVNFKTSYSGVMVNMKGIEVTAWGVLGLLFLQIPAIGWLANPLYWLSCVFFVKKKYQFSIAFTITAIIVGFLGTISAYWFALPNGSSPDSQILLTKLLLGFWLWLAAPTFLMIVDLFYLQYRSRLNAHE</sequence>
<dbReference type="Proteomes" id="UP000249467">
    <property type="component" value="Unassembled WGS sequence"/>
</dbReference>
<keyword evidence="1" id="KW-1133">Transmembrane helix</keyword>
<dbReference type="AlphaFoldDB" id="A0A2W4VXZ2"/>
<name>A0A2W4VXZ2_9CYAN</name>
<protein>
    <submittedName>
        <fullName evidence="2">Uncharacterized protein</fullName>
    </submittedName>
</protein>
<keyword evidence="1" id="KW-0472">Membrane</keyword>
<organism evidence="2 3">
    <name type="scientific">Pseudanabaena frigida</name>
    <dbReference type="NCBI Taxonomy" id="945775"/>
    <lineage>
        <taxon>Bacteria</taxon>
        <taxon>Bacillati</taxon>
        <taxon>Cyanobacteriota</taxon>
        <taxon>Cyanophyceae</taxon>
        <taxon>Pseudanabaenales</taxon>
        <taxon>Pseudanabaenaceae</taxon>
        <taxon>Pseudanabaena</taxon>
    </lineage>
</organism>
<keyword evidence="1" id="KW-0812">Transmembrane</keyword>
<dbReference type="EMBL" id="QBML01000044">
    <property type="protein sequence ID" value="PZO36157.1"/>
    <property type="molecule type" value="Genomic_DNA"/>
</dbReference>